<reference evidence="2 3" key="2">
    <citation type="submission" date="2019-01" db="EMBL/GenBank/DDBJ databases">
        <title>The decoding of complex shrimp genome reveals the adaptation for benthos swimmer, frequently molting mechanism and breeding impact on genome.</title>
        <authorList>
            <person name="Sun Y."/>
            <person name="Gao Y."/>
            <person name="Yu Y."/>
        </authorList>
    </citation>
    <scope>NUCLEOTIDE SEQUENCE [LARGE SCALE GENOMIC DNA]</scope>
    <source>
        <tissue evidence="2">Muscle</tissue>
    </source>
</reference>
<feature type="compositionally biased region" description="Low complexity" evidence="1">
    <location>
        <begin position="154"/>
        <end position="172"/>
    </location>
</feature>
<feature type="compositionally biased region" description="Basic and acidic residues" evidence="1">
    <location>
        <begin position="284"/>
        <end position="295"/>
    </location>
</feature>
<organism evidence="2 3">
    <name type="scientific">Penaeus vannamei</name>
    <name type="common">Whiteleg shrimp</name>
    <name type="synonym">Litopenaeus vannamei</name>
    <dbReference type="NCBI Taxonomy" id="6689"/>
    <lineage>
        <taxon>Eukaryota</taxon>
        <taxon>Metazoa</taxon>
        <taxon>Ecdysozoa</taxon>
        <taxon>Arthropoda</taxon>
        <taxon>Crustacea</taxon>
        <taxon>Multicrustacea</taxon>
        <taxon>Malacostraca</taxon>
        <taxon>Eumalacostraca</taxon>
        <taxon>Eucarida</taxon>
        <taxon>Decapoda</taxon>
        <taxon>Dendrobranchiata</taxon>
        <taxon>Penaeoidea</taxon>
        <taxon>Penaeidae</taxon>
        <taxon>Penaeus</taxon>
    </lineage>
</organism>
<gene>
    <name evidence="2" type="ORF">C7M84_025390</name>
</gene>
<evidence type="ECO:0000313" key="2">
    <source>
        <dbReference type="EMBL" id="ROT81450.1"/>
    </source>
</evidence>
<evidence type="ECO:0000313" key="3">
    <source>
        <dbReference type="Proteomes" id="UP000283509"/>
    </source>
</evidence>
<feature type="region of interest" description="Disordered" evidence="1">
    <location>
        <begin position="111"/>
        <end position="133"/>
    </location>
</feature>
<dbReference type="Proteomes" id="UP000283509">
    <property type="component" value="Unassembled WGS sequence"/>
</dbReference>
<name>A0A3R7MFT4_PENVA</name>
<dbReference type="EMBL" id="QCYY01000970">
    <property type="protein sequence ID" value="ROT81450.1"/>
    <property type="molecule type" value="Genomic_DNA"/>
</dbReference>
<proteinExistence type="predicted"/>
<feature type="compositionally biased region" description="Polar residues" evidence="1">
    <location>
        <begin position="245"/>
        <end position="268"/>
    </location>
</feature>
<reference evidence="2 3" key="1">
    <citation type="submission" date="2018-04" db="EMBL/GenBank/DDBJ databases">
        <authorList>
            <person name="Zhang X."/>
            <person name="Yuan J."/>
            <person name="Li F."/>
            <person name="Xiang J."/>
        </authorList>
    </citation>
    <scope>NUCLEOTIDE SEQUENCE [LARGE SCALE GENOMIC DNA]</scope>
    <source>
        <tissue evidence="2">Muscle</tissue>
    </source>
</reference>
<dbReference type="OrthoDB" id="3176171at2759"/>
<dbReference type="AlphaFoldDB" id="A0A3R7MFT4"/>
<dbReference type="STRING" id="6689.A0A3R7MFT4"/>
<protein>
    <submittedName>
        <fullName evidence="2">Putative kinesin-like protein KIF12</fullName>
    </submittedName>
</protein>
<comment type="caution">
    <text evidence="2">The sequence shown here is derived from an EMBL/GenBank/DDBJ whole genome shotgun (WGS) entry which is preliminary data.</text>
</comment>
<feature type="region of interest" description="Disordered" evidence="1">
    <location>
        <begin position="151"/>
        <end position="320"/>
    </location>
</feature>
<evidence type="ECO:0000256" key="1">
    <source>
        <dbReference type="SAM" id="MobiDB-lite"/>
    </source>
</evidence>
<sequence length="320" mass="34467">MDPKEKVILSLQREVSLLREENAHLKMLLDLADVQEGNQGEGLPKLDRAKITNGLDTAAMVEEDGARMEPPPMPSRQGSFRVDKDKLTTLNNQELINLVQHYMAEHETVRKENKELEHDPPPPHAACHNSRGGSGLCRKGHLTSFVAVLAGVAGTSRSTPGTSRSTPGSRGRSVPDSKGSPRKGNRLPDSINKELERRRIGKSMNDLSAPGGSSGGRSTGGRRNSWDGEDTSGLPAVRRPPVKSKSMSPGLNSTKSGTRVKGRSQSVPRQKGRGKGSPGGPPKTSDRRPTGHSSRDLSPPSEVEMLTLSPRVRIPSSRVT</sequence>
<feature type="compositionally biased region" description="Basic and acidic residues" evidence="1">
    <location>
        <begin position="111"/>
        <end position="121"/>
    </location>
</feature>
<keyword evidence="3" id="KW-1185">Reference proteome</keyword>
<accession>A0A3R7MFT4</accession>